<dbReference type="GO" id="GO:0016020">
    <property type="term" value="C:membrane"/>
    <property type="evidence" value="ECO:0007669"/>
    <property type="project" value="UniProtKB-SubCell"/>
</dbReference>
<dbReference type="EMBL" id="PFWY01000010">
    <property type="protein sequence ID" value="PJA41432.1"/>
    <property type="molecule type" value="Genomic_DNA"/>
</dbReference>
<dbReference type="GO" id="GO:0006465">
    <property type="term" value="P:signal peptide processing"/>
    <property type="evidence" value="ECO:0007669"/>
    <property type="project" value="UniProtKB-UniRule"/>
</dbReference>
<dbReference type="PANTHER" id="PTHR10806">
    <property type="entry name" value="SIGNAL PEPTIDASE COMPLEX CATALYTIC SUBUNIT SEC11"/>
    <property type="match status" value="1"/>
</dbReference>
<evidence type="ECO:0000256" key="1">
    <source>
        <dbReference type="ARBA" id="ARBA00004370"/>
    </source>
</evidence>
<protein>
    <recommendedName>
        <fullName evidence="5">Signal peptidase I</fullName>
        <ecNumber evidence="5">3.4.21.89</ecNumber>
    </recommendedName>
</protein>
<dbReference type="Pfam" id="PF10502">
    <property type="entry name" value="Peptidase_S26"/>
    <property type="match status" value="1"/>
</dbReference>
<evidence type="ECO:0000256" key="2">
    <source>
        <dbReference type="ARBA" id="ARBA00022692"/>
    </source>
</evidence>
<evidence type="ECO:0000313" key="8">
    <source>
        <dbReference type="Proteomes" id="UP000230683"/>
    </source>
</evidence>
<name>A0A2M7X5I9_UNCKA</name>
<reference evidence="8" key="1">
    <citation type="submission" date="2017-09" db="EMBL/GenBank/DDBJ databases">
        <title>Depth-based differentiation of microbial function through sediment-hosted aquifers and enrichment of novel symbionts in the deep terrestrial subsurface.</title>
        <authorList>
            <person name="Probst A.J."/>
            <person name="Ladd B."/>
            <person name="Jarett J.K."/>
            <person name="Geller-Mcgrath D.E."/>
            <person name="Sieber C.M.K."/>
            <person name="Emerson J.B."/>
            <person name="Anantharaman K."/>
            <person name="Thomas B.C."/>
            <person name="Malmstrom R."/>
            <person name="Stieglmeier M."/>
            <person name="Klingl A."/>
            <person name="Woyke T."/>
            <person name="Ryan C.M."/>
            <person name="Banfield J.F."/>
        </authorList>
    </citation>
    <scope>NUCLEOTIDE SEQUENCE [LARGE SCALE GENOMIC DNA]</scope>
</reference>
<dbReference type="Gene3D" id="2.10.109.10">
    <property type="entry name" value="Umud Fragment, subunit A"/>
    <property type="match status" value="1"/>
</dbReference>
<evidence type="ECO:0000313" key="7">
    <source>
        <dbReference type="EMBL" id="PJA41432.1"/>
    </source>
</evidence>
<dbReference type="AlphaFoldDB" id="A0A2M7X5I9"/>
<dbReference type="GO" id="GO:0004252">
    <property type="term" value="F:serine-type endopeptidase activity"/>
    <property type="evidence" value="ECO:0007669"/>
    <property type="project" value="UniProtKB-UniRule"/>
</dbReference>
<gene>
    <name evidence="7" type="ORF">CO178_00180</name>
</gene>
<evidence type="ECO:0000256" key="4">
    <source>
        <dbReference type="ARBA" id="ARBA00023136"/>
    </source>
</evidence>
<proteinExistence type="predicted"/>
<dbReference type="EC" id="3.4.21.89" evidence="5"/>
<organism evidence="7 8">
    <name type="scientific">candidate division WWE3 bacterium CG_4_9_14_3_um_filter_34_6</name>
    <dbReference type="NCBI Taxonomy" id="1975079"/>
    <lineage>
        <taxon>Bacteria</taxon>
        <taxon>Katanobacteria</taxon>
    </lineage>
</organism>
<dbReference type="SUPFAM" id="SSF51306">
    <property type="entry name" value="LexA/Signal peptidase"/>
    <property type="match status" value="1"/>
</dbReference>
<dbReference type="CDD" id="cd06530">
    <property type="entry name" value="S26_SPase_I"/>
    <property type="match status" value="1"/>
</dbReference>
<keyword evidence="3" id="KW-1133">Transmembrane helix</keyword>
<evidence type="ECO:0000256" key="3">
    <source>
        <dbReference type="ARBA" id="ARBA00022989"/>
    </source>
</evidence>
<dbReference type="InterPro" id="IPR036286">
    <property type="entry name" value="LexA/Signal_pep-like_sf"/>
</dbReference>
<sequence>MFKLVLLFSILIVCFLSYKEKNSNDNNFGFYLVDSDSMSPTLKKGDIVITRPFDSYSSNDIVTFMYPFNMTQTITHRIIGYENEETTSFITKGDKNTTVDPWNLSDELIKGKVVFSIPFLGHLIKFIRTPVGLLLFVVLPLGLNIILEGDSLIKESRLFWIMFKRRNSFKVNKLKWKLKKRLAVQNQNRESSV</sequence>
<feature type="domain" description="Peptidase S26" evidence="6">
    <location>
        <begin position="28"/>
        <end position="81"/>
    </location>
</feature>
<evidence type="ECO:0000259" key="6">
    <source>
        <dbReference type="Pfam" id="PF10502"/>
    </source>
</evidence>
<dbReference type="InterPro" id="IPR019533">
    <property type="entry name" value="Peptidase_S26"/>
</dbReference>
<keyword evidence="2" id="KW-0812">Transmembrane</keyword>
<dbReference type="InterPro" id="IPR001733">
    <property type="entry name" value="Peptidase_S26B"/>
</dbReference>
<dbReference type="Proteomes" id="UP000230683">
    <property type="component" value="Unassembled WGS sequence"/>
</dbReference>
<accession>A0A2M7X5I9</accession>
<dbReference type="NCBIfam" id="TIGR02228">
    <property type="entry name" value="sigpep_I_arch"/>
    <property type="match status" value="1"/>
</dbReference>
<comment type="caution">
    <text evidence="7">The sequence shown here is derived from an EMBL/GenBank/DDBJ whole genome shotgun (WGS) entry which is preliminary data.</text>
</comment>
<comment type="subcellular location">
    <subcellularLocation>
        <location evidence="1">Membrane</location>
    </subcellularLocation>
</comment>
<evidence type="ECO:0000256" key="5">
    <source>
        <dbReference type="NCBIfam" id="TIGR02228"/>
    </source>
</evidence>
<dbReference type="GO" id="GO:0009003">
    <property type="term" value="F:signal peptidase activity"/>
    <property type="evidence" value="ECO:0007669"/>
    <property type="project" value="UniProtKB-EC"/>
</dbReference>
<dbReference type="PRINTS" id="PR00728">
    <property type="entry name" value="SIGNALPTASE"/>
</dbReference>
<keyword evidence="4" id="KW-0472">Membrane</keyword>
<dbReference type="PANTHER" id="PTHR10806:SF6">
    <property type="entry name" value="SIGNAL PEPTIDASE COMPLEX CATALYTIC SUBUNIT SEC11"/>
    <property type="match status" value="1"/>
</dbReference>